<evidence type="ECO:0000256" key="13">
    <source>
        <dbReference type="ARBA" id="ARBA00031061"/>
    </source>
</evidence>
<dbReference type="SUPFAM" id="SSF49303">
    <property type="entry name" value="beta-Galactosidase/glucuronidase domain"/>
    <property type="match status" value="1"/>
</dbReference>
<comment type="subcellular location">
    <subcellularLocation>
        <location evidence="2">Secreted</location>
    </subcellularLocation>
</comment>
<dbReference type="InParanoid" id="S8DTX9"/>
<comment type="subunit">
    <text evidence="5">Homodimer.</text>
</comment>
<dbReference type="PANTHER" id="PTHR43730">
    <property type="entry name" value="BETA-MANNOSIDASE"/>
    <property type="match status" value="1"/>
</dbReference>
<organism evidence="18 19">
    <name type="scientific">Fomitopsis schrenkii</name>
    <name type="common">Brown rot fungus</name>
    <dbReference type="NCBI Taxonomy" id="2126942"/>
    <lineage>
        <taxon>Eukaryota</taxon>
        <taxon>Fungi</taxon>
        <taxon>Dikarya</taxon>
        <taxon>Basidiomycota</taxon>
        <taxon>Agaricomycotina</taxon>
        <taxon>Agaricomycetes</taxon>
        <taxon>Polyporales</taxon>
        <taxon>Fomitopsis</taxon>
    </lineage>
</organism>
<dbReference type="EMBL" id="KE504195">
    <property type="protein sequence ID" value="EPS96067.1"/>
    <property type="molecule type" value="Genomic_DNA"/>
</dbReference>
<dbReference type="InterPro" id="IPR041625">
    <property type="entry name" value="Beta-mannosidase_Ig"/>
</dbReference>
<comment type="pathway">
    <text evidence="3">Glycan metabolism; N-glycan degradation.</text>
</comment>
<name>S8DTX9_FOMSC</name>
<dbReference type="GO" id="GO:0004567">
    <property type="term" value="F:beta-mannosidase activity"/>
    <property type="evidence" value="ECO:0007669"/>
    <property type="project" value="UniProtKB-EC"/>
</dbReference>
<dbReference type="OrthoDB" id="2866996at2759"/>
<evidence type="ECO:0000256" key="2">
    <source>
        <dbReference type="ARBA" id="ARBA00004613"/>
    </source>
</evidence>
<keyword evidence="11" id="KW-0325">Glycoprotein</keyword>
<feature type="chain" id="PRO_5004562624" description="Beta-mannosidase A" evidence="14">
    <location>
        <begin position="19"/>
        <end position="943"/>
    </location>
</feature>
<accession>S8DTX9</accession>
<feature type="domain" description="Mannosidase Ig/CBM-like" evidence="16">
    <location>
        <begin position="719"/>
        <end position="807"/>
    </location>
</feature>
<dbReference type="SUPFAM" id="SSF51445">
    <property type="entry name" value="(Trans)glycosidases"/>
    <property type="match status" value="1"/>
</dbReference>
<proteinExistence type="inferred from homology"/>
<evidence type="ECO:0000313" key="19">
    <source>
        <dbReference type="Proteomes" id="UP000015241"/>
    </source>
</evidence>
<dbReference type="Gene3D" id="3.20.20.80">
    <property type="entry name" value="Glycosidases"/>
    <property type="match status" value="1"/>
</dbReference>
<evidence type="ECO:0000256" key="8">
    <source>
        <dbReference type="ARBA" id="ARBA00022525"/>
    </source>
</evidence>
<evidence type="ECO:0000256" key="5">
    <source>
        <dbReference type="ARBA" id="ARBA00011738"/>
    </source>
</evidence>
<dbReference type="STRING" id="743788.S8DTX9"/>
<evidence type="ECO:0000256" key="14">
    <source>
        <dbReference type="SAM" id="SignalP"/>
    </source>
</evidence>
<dbReference type="Proteomes" id="UP000015241">
    <property type="component" value="Unassembled WGS sequence"/>
</dbReference>
<dbReference type="Gene3D" id="2.60.120.260">
    <property type="entry name" value="Galactose-binding domain-like"/>
    <property type="match status" value="1"/>
</dbReference>
<keyword evidence="8" id="KW-0964">Secreted</keyword>
<evidence type="ECO:0000259" key="15">
    <source>
        <dbReference type="Pfam" id="PF17753"/>
    </source>
</evidence>
<dbReference type="InterPro" id="IPR054593">
    <property type="entry name" value="Beta-mannosidase-like_N2"/>
</dbReference>
<evidence type="ECO:0000256" key="12">
    <source>
        <dbReference type="ARBA" id="ARBA00023295"/>
    </source>
</evidence>
<evidence type="ECO:0000256" key="6">
    <source>
        <dbReference type="ARBA" id="ARBA00012754"/>
    </source>
</evidence>
<dbReference type="InterPro" id="IPR036156">
    <property type="entry name" value="Beta-gal/glucu_dom_sf"/>
</dbReference>
<dbReference type="PANTHER" id="PTHR43730:SF5">
    <property type="entry name" value="BETA-MANNOSIDASE A"/>
    <property type="match status" value="1"/>
</dbReference>
<evidence type="ECO:0000256" key="10">
    <source>
        <dbReference type="ARBA" id="ARBA00022801"/>
    </source>
</evidence>
<dbReference type="SUPFAM" id="SSF49785">
    <property type="entry name" value="Galactose-binding domain-like"/>
    <property type="match status" value="1"/>
</dbReference>
<evidence type="ECO:0000256" key="4">
    <source>
        <dbReference type="ARBA" id="ARBA00007483"/>
    </source>
</evidence>
<dbReference type="InterPro" id="IPR041447">
    <property type="entry name" value="Mannosidase_ig"/>
</dbReference>
<feature type="domain" description="Beta-mannosidase-like galactose-binding" evidence="17">
    <location>
        <begin position="28"/>
        <end position="186"/>
    </location>
</feature>
<gene>
    <name evidence="18" type="ORF">FOMPIDRAFT_61769</name>
</gene>
<evidence type="ECO:0000313" key="18">
    <source>
        <dbReference type="EMBL" id="EPS96067.1"/>
    </source>
</evidence>
<dbReference type="AlphaFoldDB" id="S8DTX9"/>
<keyword evidence="12" id="KW-0326">Glycosidase</keyword>
<evidence type="ECO:0000256" key="7">
    <source>
        <dbReference type="ARBA" id="ARBA00021795"/>
    </source>
</evidence>
<dbReference type="InterPro" id="IPR008979">
    <property type="entry name" value="Galactose-bd-like_sf"/>
</dbReference>
<evidence type="ECO:0000256" key="3">
    <source>
        <dbReference type="ARBA" id="ARBA00004740"/>
    </source>
</evidence>
<evidence type="ECO:0000256" key="1">
    <source>
        <dbReference type="ARBA" id="ARBA00000829"/>
    </source>
</evidence>
<keyword evidence="9 14" id="KW-0732">Signal</keyword>
<evidence type="ECO:0000256" key="9">
    <source>
        <dbReference type="ARBA" id="ARBA00022729"/>
    </source>
</evidence>
<dbReference type="UniPathway" id="UPA00280"/>
<keyword evidence="19" id="KW-1185">Reference proteome</keyword>
<sequence length="943" mass="104773">MRLLSALSVVCIPTLVFANVYSLSNLSWILRNGNGSIVIPAKVPSQAHLDLFDAGIIENPLFEQNDLKPFLQSVPQSPSQRTLLVFYGLDTIANITVTGHPVAWVNNQFRQYVYDVTDLVNSTSGTDNNVTVAFESAYAYGLNVSTLAYEDPIVLNYENIRQYIRKAQSDWGWDWGPAFVPTGIFRPAYLGSAALIDQSSMEISKVGQAAYSTPNQTADWLVNVTLGVRSILASPNSTISINVPELNLSSGSLPVQPIPASTDESTFVTVAMTVPEGVPERWWPTDLGSPKLYNFTITLTLGDANVTIDRVSFTLRSGFRTIELLQTAYTDEEVTTRGITPGDKWHFAVNGQDFYTKGTSVVPFDPFYARISPEKVKWILESAVQSGQNMVRVWGGGVYQPSDALTGGYDFYSLCDELGILAWSELIFSDALYPLNDFLLESIAPEVRENVRRVNKHPSNAQWAASNEIEEIALVVASLLPNGKHYLDEFITLFQDYLHDLVFDVQQSVAYTDCSTTNGALSLNPYVLRLNNKTDGYIYGNTERYNYNGAQAFDYSTYPVSRFHSMPSFYTWEEVLTSPEDFAFNSATVMAREHHWPAGSLAWPNPNAWLGQTEMEVAVTLWLPIPNTADANQTFAQWCYSTQVFQSMNMISEIAFYRRGAGRGENNLGALVWQMNDVWQAPSWAAIEYSGRWKVLNYGMASIFTPVIIYPFWTSSLIGQLDVTVVNDRPYEVNGTAMLTWYDWAGNELQPATVHEFQTPALHNTVLLSQSGLLSILPKGASVTNAWMLLNVTSTLADGRTVAMESYFTPISLALAELVDPQISMTHSANYTFTLSSKGGVAPYTWVDYPSGTVGYFVDPATSVPLNGFYLIPGIDRTCEYLQFELTISIHVDPQISALRVERGLVAGVAAGSCRFRRAFCVEQHPCVTEKVCHTPRIPPLIY</sequence>
<feature type="signal peptide" evidence="14">
    <location>
        <begin position="1"/>
        <end position="18"/>
    </location>
</feature>
<dbReference type="InterPro" id="IPR050887">
    <property type="entry name" value="Beta-mannosidase_GH2"/>
</dbReference>
<dbReference type="Pfam" id="PF17786">
    <property type="entry name" value="Mannosidase_ig"/>
    <property type="match status" value="1"/>
</dbReference>
<dbReference type="GO" id="GO:0006516">
    <property type="term" value="P:glycoprotein catabolic process"/>
    <property type="evidence" value="ECO:0007669"/>
    <property type="project" value="TreeGrafter"/>
</dbReference>
<dbReference type="HOGENOM" id="CLU_005015_3_0_1"/>
<evidence type="ECO:0000259" key="17">
    <source>
        <dbReference type="Pfam" id="PF22666"/>
    </source>
</evidence>
<keyword evidence="10" id="KW-0378">Hydrolase</keyword>
<dbReference type="InterPro" id="IPR013783">
    <property type="entry name" value="Ig-like_fold"/>
</dbReference>
<comment type="catalytic activity">
    <reaction evidence="1">
        <text>Hydrolysis of terminal, non-reducing beta-D-mannose residues in beta-D-mannosides.</text>
        <dbReference type="EC" id="3.2.1.25"/>
    </reaction>
</comment>
<dbReference type="eggNOG" id="KOG2230">
    <property type="taxonomic scope" value="Eukaryota"/>
</dbReference>
<dbReference type="Pfam" id="PF17753">
    <property type="entry name" value="Ig_mannosidase"/>
    <property type="match status" value="1"/>
</dbReference>
<protein>
    <recommendedName>
        <fullName evidence="7">Beta-mannosidase A</fullName>
        <ecNumber evidence="6">3.2.1.25</ecNumber>
    </recommendedName>
    <alternativeName>
        <fullName evidence="13">Mannanase A</fullName>
    </alternativeName>
</protein>
<dbReference type="Pfam" id="PF22666">
    <property type="entry name" value="Glyco_hydro_2_N2"/>
    <property type="match status" value="1"/>
</dbReference>
<comment type="similarity">
    <text evidence="4">Belongs to the glycosyl hydrolase 2 family. Beta-mannosidase A subfamily.</text>
</comment>
<dbReference type="GO" id="GO:0005576">
    <property type="term" value="C:extracellular region"/>
    <property type="evidence" value="ECO:0007669"/>
    <property type="project" value="UniProtKB-SubCell"/>
</dbReference>
<evidence type="ECO:0000256" key="11">
    <source>
        <dbReference type="ARBA" id="ARBA00023180"/>
    </source>
</evidence>
<dbReference type="Gene3D" id="2.60.40.10">
    <property type="entry name" value="Immunoglobulins"/>
    <property type="match status" value="3"/>
</dbReference>
<reference evidence="18 19" key="1">
    <citation type="journal article" date="2012" name="Science">
        <title>The Paleozoic origin of enzymatic lignin decomposition reconstructed from 31 fungal genomes.</title>
        <authorList>
            <person name="Floudas D."/>
            <person name="Binder M."/>
            <person name="Riley R."/>
            <person name="Barry K."/>
            <person name="Blanchette R.A."/>
            <person name="Henrissat B."/>
            <person name="Martinez A.T."/>
            <person name="Otillar R."/>
            <person name="Spatafora J.W."/>
            <person name="Yadav J.S."/>
            <person name="Aerts A."/>
            <person name="Benoit I."/>
            <person name="Boyd A."/>
            <person name="Carlson A."/>
            <person name="Copeland A."/>
            <person name="Coutinho P.M."/>
            <person name="de Vries R.P."/>
            <person name="Ferreira P."/>
            <person name="Findley K."/>
            <person name="Foster B."/>
            <person name="Gaskell J."/>
            <person name="Glotzer D."/>
            <person name="Gorecki P."/>
            <person name="Heitman J."/>
            <person name="Hesse C."/>
            <person name="Hori C."/>
            <person name="Igarashi K."/>
            <person name="Jurgens J.A."/>
            <person name="Kallen N."/>
            <person name="Kersten P."/>
            <person name="Kohler A."/>
            <person name="Kuees U."/>
            <person name="Kumar T.K.A."/>
            <person name="Kuo A."/>
            <person name="LaButti K."/>
            <person name="Larrondo L.F."/>
            <person name="Lindquist E."/>
            <person name="Ling A."/>
            <person name="Lombard V."/>
            <person name="Lucas S."/>
            <person name="Lundell T."/>
            <person name="Martin R."/>
            <person name="McLaughlin D.J."/>
            <person name="Morgenstern I."/>
            <person name="Morin E."/>
            <person name="Murat C."/>
            <person name="Nagy L.G."/>
            <person name="Nolan M."/>
            <person name="Ohm R.A."/>
            <person name="Patyshakuliyeva A."/>
            <person name="Rokas A."/>
            <person name="Ruiz-Duenas F.J."/>
            <person name="Sabat G."/>
            <person name="Salamov A."/>
            <person name="Samejima M."/>
            <person name="Schmutz J."/>
            <person name="Slot J.C."/>
            <person name="St John F."/>
            <person name="Stenlid J."/>
            <person name="Sun H."/>
            <person name="Sun S."/>
            <person name="Syed K."/>
            <person name="Tsang A."/>
            <person name="Wiebenga A."/>
            <person name="Young D."/>
            <person name="Pisabarro A."/>
            <person name="Eastwood D.C."/>
            <person name="Martin F."/>
            <person name="Cullen D."/>
            <person name="Grigoriev I.V."/>
            <person name="Hibbett D.S."/>
        </authorList>
    </citation>
    <scope>NUCLEOTIDE SEQUENCE</scope>
    <source>
        <strain evidence="19">FP-58527</strain>
    </source>
</reference>
<evidence type="ECO:0000259" key="16">
    <source>
        <dbReference type="Pfam" id="PF17786"/>
    </source>
</evidence>
<dbReference type="InterPro" id="IPR017853">
    <property type="entry name" value="GH"/>
</dbReference>
<feature type="domain" description="Beta-mannosidase Ig-fold" evidence="15">
    <location>
        <begin position="818"/>
        <end position="883"/>
    </location>
</feature>
<dbReference type="EC" id="3.2.1.25" evidence="6"/>